<evidence type="ECO:0000313" key="2">
    <source>
        <dbReference type="EMBL" id="PNX56889.1"/>
    </source>
</evidence>
<dbReference type="AlphaFoldDB" id="A0A2K3JS69"/>
<reference evidence="2 3" key="1">
    <citation type="journal article" date="2014" name="Am. J. Bot.">
        <title>Genome assembly and annotation for red clover (Trifolium pratense; Fabaceae).</title>
        <authorList>
            <person name="Istvanek J."/>
            <person name="Jaros M."/>
            <person name="Krenek A."/>
            <person name="Repkova J."/>
        </authorList>
    </citation>
    <scope>NUCLEOTIDE SEQUENCE [LARGE SCALE GENOMIC DNA]</scope>
    <source>
        <strain evidence="3">cv. Tatra</strain>
        <tissue evidence="2">Young leaves</tissue>
    </source>
</reference>
<comment type="caution">
    <text evidence="2">The sequence shown here is derived from an EMBL/GenBank/DDBJ whole genome shotgun (WGS) entry which is preliminary data.</text>
</comment>
<sequence length="132" mass="14544">MEDQIDWDFFFDQLPDFEQVADFLQEDVINPPVSIGDTPSPIPALSQIENLLMTDSDEGIASPEESDYDKLLAEILIEPLPESEEGSVSVVPSDKDGVDPSTPEEVRSDKDGVDPSTPEEVSPEPVSKKQIR</sequence>
<dbReference type="ExpressionAtlas" id="A0A2K3JS69">
    <property type="expression patterns" value="baseline"/>
</dbReference>
<name>A0A2K3JS69_TRIPR</name>
<feature type="compositionally biased region" description="Low complexity" evidence="1">
    <location>
        <begin position="114"/>
        <end position="125"/>
    </location>
</feature>
<organism evidence="2 3">
    <name type="scientific">Trifolium pratense</name>
    <name type="common">Red clover</name>
    <dbReference type="NCBI Taxonomy" id="57577"/>
    <lineage>
        <taxon>Eukaryota</taxon>
        <taxon>Viridiplantae</taxon>
        <taxon>Streptophyta</taxon>
        <taxon>Embryophyta</taxon>
        <taxon>Tracheophyta</taxon>
        <taxon>Spermatophyta</taxon>
        <taxon>Magnoliopsida</taxon>
        <taxon>eudicotyledons</taxon>
        <taxon>Gunneridae</taxon>
        <taxon>Pentapetalae</taxon>
        <taxon>rosids</taxon>
        <taxon>fabids</taxon>
        <taxon>Fabales</taxon>
        <taxon>Fabaceae</taxon>
        <taxon>Papilionoideae</taxon>
        <taxon>50 kb inversion clade</taxon>
        <taxon>NPAAA clade</taxon>
        <taxon>Hologalegina</taxon>
        <taxon>IRL clade</taxon>
        <taxon>Trifolieae</taxon>
        <taxon>Trifolium</taxon>
    </lineage>
</organism>
<evidence type="ECO:0000313" key="3">
    <source>
        <dbReference type="Proteomes" id="UP000236291"/>
    </source>
</evidence>
<gene>
    <name evidence="2" type="ORF">L195_g058427</name>
</gene>
<protein>
    <submittedName>
        <fullName evidence="2">Uncharacterized protein</fullName>
    </submittedName>
</protein>
<evidence type="ECO:0000256" key="1">
    <source>
        <dbReference type="SAM" id="MobiDB-lite"/>
    </source>
</evidence>
<feature type="compositionally biased region" description="Low complexity" evidence="1">
    <location>
        <begin position="79"/>
        <end position="92"/>
    </location>
</feature>
<dbReference type="Proteomes" id="UP000236291">
    <property type="component" value="Unassembled WGS sequence"/>
</dbReference>
<reference evidence="2 3" key="2">
    <citation type="journal article" date="2017" name="Front. Plant Sci.">
        <title>Gene Classification and Mining of Molecular Markers Useful in Red Clover (Trifolium pratense) Breeding.</title>
        <authorList>
            <person name="Istvanek J."/>
            <person name="Dluhosova J."/>
            <person name="Dluhos P."/>
            <person name="Patkova L."/>
            <person name="Nedelnik J."/>
            <person name="Repkova J."/>
        </authorList>
    </citation>
    <scope>NUCLEOTIDE SEQUENCE [LARGE SCALE GENOMIC DNA]</scope>
    <source>
        <strain evidence="3">cv. Tatra</strain>
        <tissue evidence="2">Young leaves</tissue>
    </source>
</reference>
<proteinExistence type="predicted"/>
<accession>A0A2K3JS69</accession>
<feature type="region of interest" description="Disordered" evidence="1">
    <location>
        <begin position="79"/>
        <end position="132"/>
    </location>
</feature>
<dbReference type="EMBL" id="ASHM01121333">
    <property type="protein sequence ID" value="PNX56889.1"/>
    <property type="molecule type" value="Genomic_DNA"/>
</dbReference>
<feature type="compositionally biased region" description="Basic and acidic residues" evidence="1">
    <location>
        <begin position="93"/>
        <end position="113"/>
    </location>
</feature>